<feature type="compositionally biased region" description="Basic and acidic residues" evidence="3">
    <location>
        <begin position="254"/>
        <end position="263"/>
    </location>
</feature>
<keyword evidence="2 5" id="KW-0012">Acyltransferase</keyword>
<organism evidence="5 6">
    <name type="scientific">Oryzihumus leptocrescens</name>
    <dbReference type="NCBI Taxonomy" id="297536"/>
    <lineage>
        <taxon>Bacteria</taxon>
        <taxon>Bacillati</taxon>
        <taxon>Actinomycetota</taxon>
        <taxon>Actinomycetes</taxon>
        <taxon>Micrococcales</taxon>
        <taxon>Intrasporangiaceae</taxon>
        <taxon>Oryzihumus</taxon>
    </lineage>
</organism>
<protein>
    <submittedName>
        <fullName evidence="5">1-acyl-sn-glycerol-3-phosphate acyltransferase</fullName>
    </submittedName>
</protein>
<dbReference type="CDD" id="cd07989">
    <property type="entry name" value="LPLAT_AGPAT-like"/>
    <property type="match status" value="1"/>
</dbReference>
<accession>A0A542ZJU4</accession>
<sequence length="322" mass="34411">MCRVEFGASQEVGSLFYWVLKTIVLGPILKLLFRPWVEGEENIPPEGAAIFASNHLSFSDSIFLPLVVPRRMTFLAKSDYFTGRGIKGRLTAAFFKGVGQLPVDRSGGRAGEAALRSGLKVLRRGELLGIYPEGTRSPDGRLYRGRTGVARMALEAGVPVLPVAMVGTDKAQPSGKKLPKIMRIGVRIGTPLDFSRYEGMEDDRFVLRSITDEIMYELMLLSGQEYVDMYATSMKERLLAAARAKAKPLYGGGTEDKSADKAGADTASAEDVAVEDPGAERAGVEGAAVDETAVGGPEPGPQEAVGAAPEDDVTPDGQRAAS</sequence>
<keyword evidence="1 5" id="KW-0808">Transferase</keyword>
<name>A0A542ZJU4_9MICO</name>
<dbReference type="GO" id="GO:0005886">
    <property type="term" value="C:plasma membrane"/>
    <property type="evidence" value="ECO:0007669"/>
    <property type="project" value="TreeGrafter"/>
</dbReference>
<comment type="caution">
    <text evidence="5">The sequence shown here is derived from an EMBL/GenBank/DDBJ whole genome shotgun (WGS) entry which is preliminary data.</text>
</comment>
<dbReference type="InterPro" id="IPR002123">
    <property type="entry name" value="Plipid/glycerol_acylTrfase"/>
</dbReference>
<evidence type="ECO:0000256" key="1">
    <source>
        <dbReference type="ARBA" id="ARBA00022679"/>
    </source>
</evidence>
<dbReference type="PANTHER" id="PTHR10434:SF11">
    <property type="entry name" value="1-ACYL-SN-GLYCEROL-3-PHOSPHATE ACYLTRANSFERASE"/>
    <property type="match status" value="1"/>
</dbReference>
<evidence type="ECO:0000256" key="3">
    <source>
        <dbReference type="SAM" id="MobiDB-lite"/>
    </source>
</evidence>
<dbReference type="PANTHER" id="PTHR10434">
    <property type="entry name" value="1-ACYL-SN-GLYCEROL-3-PHOSPHATE ACYLTRANSFERASE"/>
    <property type="match status" value="1"/>
</dbReference>
<reference evidence="5 6" key="1">
    <citation type="submission" date="2019-06" db="EMBL/GenBank/DDBJ databases">
        <title>Sequencing the genomes of 1000 actinobacteria strains.</title>
        <authorList>
            <person name="Klenk H.-P."/>
        </authorList>
    </citation>
    <scope>NUCLEOTIDE SEQUENCE [LARGE SCALE GENOMIC DNA]</scope>
    <source>
        <strain evidence="5 6">DSM 18082</strain>
    </source>
</reference>
<evidence type="ECO:0000256" key="2">
    <source>
        <dbReference type="ARBA" id="ARBA00023315"/>
    </source>
</evidence>
<keyword evidence="6" id="KW-1185">Reference proteome</keyword>
<feature type="region of interest" description="Disordered" evidence="3">
    <location>
        <begin position="249"/>
        <end position="322"/>
    </location>
</feature>
<proteinExistence type="predicted"/>
<dbReference type="SMART" id="SM00563">
    <property type="entry name" value="PlsC"/>
    <property type="match status" value="1"/>
</dbReference>
<feature type="domain" description="Phospholipid/glycerol acyltransferase" evidence="4">
    <location>
        <begin position="49"/>
        <end position="168"/>
    </location>
</feature>
<gene>
    <name evidence="5" type="ORF">FB474_1943</name>
</gene>
<dbReference type="Pfam" id="PF01553">
    <property type="entry name" value="Acyltransferase"/>
    <property type="match status" value="1"/>
</dbReference>
<evidence type="ECO:0000259" key="4">
    <source>
        <dbReference type="SMART" id="SM00563"/>
    </source>
</evidence>
<dbReference type="SUPFAM" id="SSF69593">
    <property type="entry name" value="Glycerol-3-phosphate (1)-acyltransferase"/>
    <property type="match status" value="1"/>
</dbReference>
<evidence type="ECO:0000313" key="6">
    <source>
        <dbReference type="Proteomes" id="UP000319514"/>
    </source>
</evidence>
<dbReference type="Proteomes" id="UP000319514">
    <property type="component" value="Unassembled WGS sequence"/>
</dbReference>
<dbReference type="EMBL" id="VFOQ01000001">
    <property type="protein sequence ID" value="TQL60548.1"/>
    <property type="molecule type" value="Genomic_DNA"/>
</dbReference>
<evidence type="ECO:0000313" key="5">
    <source>
        <dbReference type="EMBL" id="TQL60548.1"/>
    </source>
</evidence>
<dbReference type="GO" id="GO:0003841">
    <property type="term" value="F:1-acylglycerol-3-phosphate O-acyltransferase activity"/>
    <property type="evidence" value="ECO:0007669"/>
    <property type="project" value="TreeGrafter"/>
</dbReference>
<dbReference type="AlphaFoldDB" id="A0A542ZJU4"/>
<dbReference type="GO" id="GO:0006654">
    <property type="term" value="P:phosphatidic acid biosynthetic process"/>
    <property type="evidence" value="ECO:0007669"/>
    <property type="project" value="TreeGrafter"/>
</dbReference>